<feature type="transmembrane region" description="Helical" evidence="1">
    <location>
        <begin position="64"/>
        <end position="80"/>
    </location>
</feature>
<name>A0A7M1SWF8_9MICO</name>
<dbReference type="GO" id="GO:0080120">
    <property type="term" value="P:CAAX-box protein maturation"/>
    <property type="evidence" value="ECO:0007669"/>
    <property type="project" value="UniProtKB-ARBA"/>
</dbReference>
<reference evidence="3 4" key="1">
    <citation type="submission" date="2020-10" db="EMBL/GenBank/DDBJ databases">
        <title>Haloactinobacterium sp. RN3S43, a bacterium isolated from saline soil.</title>
        <authorList>
            <person name="Sun J.-Q."/>
        </authorList>
    </citation>
    <scope>NUCLEOTIDE SEQUENCE [LARGE SCALE GENOMIC DNA]</scope>
    <source>
        <strain evidence="3 4">RN3S43</strain>
    </source>
</reference>
<dbReference type="Pfam" id="PF02517">
    <property type="entry name" value="Rce1-like"/>
    <property type="match status" value="1"/>
</dbReference>
<dbReference type="GO" id="GO:0008237">
    <property type="term" value="F:metallopeptidase activity"/>
    <property type="evidence" value="ECO:0007669"/>
    <property type="project" value="UniProtKB-KW"/>
</dbReference>
<feature type="transmembrane region" description="Helical" evidence="1">
    <location>
        <begin position="169"/>
        <end position="189"/>
    </location>
</feature>
<keyword evidence="1" id="KW-1133">Transmembrane helix</keyword>
<evidence type="ECO:0000256" key="1">
    <source>
        <dbReference type="SAM" id="Phobius"/>
    </source>
</evidence>
<dbReference type="KEGG" id="halt:IM660_06600"/>
<dbReference type="InterPro" id="IPR003675">
    <property type="entry name" value="Rce1/LyrA-like_dom"/>
</dbReference>
<sequence length="308" mass="32924">MESVRRTNSDPILLPWHRAGPLPSEAARTFIRFVIVLLLLTAAAMAPIWFGGASTDLLGPLTPILQWLPLVVMLGVHLITRRGTSFLRQSAITPLRPFAPIGRAGLLVIVVLVLVPAITIAVSVGVGAEELTIADGAASTAALILPLVVVTTVMTIGEEVAWRGYLTTLLAPWGFWRASTAIAVVWSLWHLPLTATYLADGTIPGREVLATTVNLFLAAFVLSAVRYLSHSVWPAVLGHALLNTVLVYAYANLIIPTAELDDGAYWLHHAVSWVVWAAAITVTVALVRRARRGTDSTDGAAVDNETGA</sequence>
<dbReference type="PANTHER" id="PTHR35797:SF1">
    <property type="entry name" value="PROTEASE"/>
    <property type="match status" value="1"/>
</dbReference>
<dbReference type="GO" id="GO:0004175">
    <property type="term" value="F:endopeptidase activity"/>
    <property type="evidence" value="ECO:0007669"/>
    <property type="project" value="UniProtKB-ARBA"/>
</dbReference>
<keyword evidence="4" id="KW-1185">Reference proteome</keyword>
<feature type="transmembrane region" description="Helical" evidence="1">
    <location>
        <begin position="235"/>
        <end position="255"/>
    </location>
</feature>
<keyword evidence="3" id="KW-0645">Protease</keyword>
<gene>
    <name evidence="3" type="ORF">IM660_06600</name>
</gene>
<dbReference type="Proteomes" id="UP000593758">
    <property type="component" value="Chromosome"/>
</dbReference>
<dbReference type="GO" id="GO:0006508">
    <property type="term" value="P:proteolysis"/>
    <property type="evidence" value="ECO:0007669"/>
    <property type="project" value="UniProtKB-KW"/>
</dbReference>
<dbReference type="EMBL" id="CP063169">
    <property type="protein sequence ID" value="QOR71920.1"/>
    <property type="molecule type" value="Genomic_DNA"/>
</dbReference>
<keyword evidence="1" id="KW-0472">Membrane</keyword>
<feature type="transmembrane region" description="Helical" evidence="1">
    <location>
        <begin position="209"/>
        <end position="228"/>
    </location>
</feature>
<dbReference type="PANTHER" id="PTHR35797">
    <property type="entry name" value="PROTEASE-RELATED"/>
    <property type="match status" value="1"/>
</dbReference>
<accession>A0A7M1SWF8</accession>
<evidence type="ECO:0000259" key="2">
    <source>
        <dbReference type="Pfam" id="PF02517"/>
    </source>
</evidence>
<feature type="transmembrane region" description="Helical" evidence="1">
    <location>
        <begin position="136"/>
        <end position="157"/>
    </location>
</feature>
<keyword evidence="3" id="KW-0378">Hydrolase</keyword>
<dbReference type="InterPro" id="IPR042150">
    <property type="entry name" value="MmRce1-like"/>
</dbReference>
<proteinExistence type="predicted"/>
<feature type="transmembrane region" description="Helical" evidence="1">
    <location>
        <begin position="101"/>
        <end position="124"/>
    </location>
</feature>
<keyword evidence="1" id="KW-0812">Transmembrane</keyword>
<feature type="transmembrane region" description="Helical" evidence="1">
    <location>
        <begin position="30"/>
        <end position="52"/>
    </location>
</feature>
<evidence type="ECO:0000313" key="3">
    <source>
        <dbReference type="EMBL" id="QOR71920.1"/>
    </source>
</evidence>
<organism evidence="3 4">
    <name type="scientific">Ruania alkalisoli</name>
    <dbReference type="NCBI Taxonomy" id="2779775"/>
    <lineage>
        <taxon>Bacteria</taxon>
        <taxon>Bacillati</taxon>
        <taxon>Actinomycetota</taxon>
        <taxon>Actinomycetes</taxon>
        <taxon>Micrococcales</taxon>
        <taxon>Ruaniaceae</taxon>
        <taxon>Ruania</taxon>
    </lineage>
</organism>
<dbReference type="RefSeq" id="WP_193498569.1">
    <property type="nucleotide sequence ID" value="NZ_CP063169.1"/>
</dbReference>
<protein>
    <submittedName>
        <fullName evidence="3">CPBP family intramembrane metalloprotease</fullName>
    </submittedName>
</protein>
<dbReference type="AlphaFoldDB" id="A0A7M1SWF8"/>
<evidence type="ECO:0000313" key="4">
    <source>
        <dbReference type="Proteomes" id="UP000593758"/>
    </source>
</evidence>
<keyword evidence="3" id="KW-0482">Metalloprotease</keyword>
<feature type="domain" description="CAAX prenyl protease 2/Lysostaphin resistance protein A-like" evidence="2">
    <location>
        <begin position="142"/>
        <end position="245"/>
    </location>
</feature>
<feature type="transmembrane region" description="Helical" evidence="1">
    <location>
        <begin position="267"/>
        <end position="287"/>
    </location>
</feature>